<proteinExistence type="inferred from homology"/>
<dbReference type="AlphaFoldDB" id="I7LHV1"/>
<evidence type="ECO:0000313" key="5">
    <source>
        <dbReference type="Proteomes" id="UP000007652"/>
    </source>
</evidence>
<evidence type="ECO:0000256" key="1">
    <source>
        <dbReference type="ARBA" id="ARBA00038357"/>
    </source>
</evidence>
<dbReference type="SUPFAM" id="SSF55856">
    <property type="entry name" value="Cytochrome b5-like heme/steroid binding domain"/>
    <property type="match status" value="1"/>
</dbReference>
<sequence>MEDICKLKEDLERILERIKELYSMEFLTLCPLGKEHYKNMIIDSIDQAYLKLEETLNILRQNEGKRELKEFTLEELANFDGRNGKPAYVAVNGTVYDVTLIASWGGGSHFGVLAGKDVTEEYNKCHENENKLSKLEVVGKLKGSNL</sequence>
<dbReference type="InterPro" id="IPR036400">
    <property type="entry name" value="Cyt_B5-like_heme/steroid_sf"/>
</dbReference>
<dbReference type="InterPro" id="IPR001199">
    <property type="entry name" value="Cyt_B5-like_heme/steroid-bd"/>
</dbReference>
<protein>
    <submittedName>
        <fullName evidence="4">Conserved protein</fullName>
    </submittedName>
</protein>
<reference evidence="4 5" key="1">
    <citation type="journal article" date="2011" name="J. Bacteriol.">
        <title>Draft genome sequence of Caloramator australicus strain RC3T, a thermoanaerobe from the Great Artesian Basin of Australia.</title>
        <authorList>
            <person name="Ogg C.D."/>
            <person name="Patel B.K.C."/>
        </authorList>
    </citation>
    <scope>NUCLEOTIDE SEQUENCE [LARGE SCALE GENOMIC DNA]</scope>
    <source>
        <strain evidence="4 5">RC3</strain>
    </source>
</reference>
<evidence type="ECO:0000256" key="2">
    <source>
        <dbReference type="SAM" id="Coils"/>
    </source>
</evidence>
<dbReference type="eggNOG" id="COG4892">
    <property type="taxonomic scope" value="Bacteria"/>
</dbReference>
<dbReference type="EMBL" id="CAKP01000115">
    <property type="protein sequence ID" value="CCJ34331.1"/>
    <property type="molecule type" value="Genomic_DNA"/>
</dbReference>
<dbReference type="RefSeq" id="WP_008909587.1">
    <property type="nucleotide sequence ID" value="NZ_CAKP01000115.1"/>
</dbReference>
<dbReference type="STRING" id="857293.CAAU_2247"/>
<evidence type="ECO:0000313" key="4">
    <source>
        <dbReference type="EMBL" id="CCJ34331.1"/>
    </source>
</evidence>
<feature type="coiled-coil region" evidence="2">
    <location>
        <begin position="1"/>
        <end position="62"/>
    </location>
</feature>
<keyword evidence="2" id="KW-0175">Coiled coil</keyword>
<dbReference type="PANTHER" id="PTHR10281:SF76">
    <property type="entry name" value="CALCUTTA CUP-RELATED"/>
    <property type="match status" value="1"/>
</dbReference>
<dbReference type="PANTHER" id="PTHR10281">
    <property type="entry name" value="MEMBRANE-ASSOCIATED PROGESTERONE RECEPTOR COMPONENT-RELATED"/>
    <property type="match status" value="1"/>
</dbReference>
<dbReference type="Gene3D" id="3.10.120.10">
    <property type="entry name" value="Cytochrome b5-like heme/steroid binding domain"/>
    <property type="match status" value="1"/>
</dbReference>
<evidence type="ECO:0000259" key="3">
    <source>
        <dbReference type="SMART" id="SM01117"/>
    </source>
</evidence>
<dbReference type="Pfam" id="PF00173">
    <property type="entry name" value="Cyt-b5"/>
    <property type="match status" value="1"/>
</dbReference>
<name>I7LHV1_9CLOT</name>
<comment type="similarity">
    <text evidence="1">Belongs to the cytochrome b5 family. MAPR subfamily.</text>
</comment>
<feature type="domain" description="Cytochrome b5 heme-binding" evidence="3">
    <location>
        <begin position="71"/>
        <end position="142"/>
    </location>
</feature>
<accession>I7LHV1</accession>
<dbReference type="Proteomes" id="UP000007652">
    <property type="component" value="Unassembled WGS sequence"/>
</dbReference>
<comment type="caution">
    <text evidence="4">The sequence shown here is derived from an EMBL/GenBank/DDBJ whole genome shotgun (WGS) entry which is preliminary data.</text>
</comment>
<dbReference type="InterPro" id="IPR050577">
    <property type="entry name" value="MAPR/NEUFC/NENF-like"/>
</dbReference>
<dbReference type="SMART" id="SM01117">
    <property type="entry name" value="Cyt-b5"/>
    <property type="match status" value="1"/>
</dbReference>
<gene>
    <name evidence="4" type="ORF">CAAU_2247</name>
</gene>
<keyword evidence="5" id="KW-1185">Reference proteome</keyword>
<organism evidence="4 5">
    <name type="scientific">Caloramator australicus RC3</name>
    <dbReference type="NCBI Taxonomy" id="857293"/>
    <lineage>
        <taxon>Bacteria</taxon>
        <taxon>Bacillati</taxon>
        <taxon>Bacillota</taxon>
        <taxon>Clostridia</taxon>
        <taxon>Eubacteriales</taxon>
        <taxon>Clostridiaceae</taxon>
        <taxon>Caloramator</taxon>
    </lineage>
</organism>